<keyword evidence="1" id="KW-0997">Cell inner membrane</keyword>
<dbReference type="PANTHER" id="PTHR34300">
    <property type="entry name" value="QUEUOSINE PRECURSOR TRANSPORTER-RELATED"/>
    <property type="match status" value="1"/>
</dbReference>
<keyword evidence="1" id="KW-0472">Membrane</keyword>
<comment type="similarity">
    <text evidence="1">Belongs to the vitamin uptake transporter (VUT/ECF) (TC 2.A.88) family. Q precursor transporter subfamily.</text>
</comment>
<name>A0A433SDU7_9BURK</name>
<feature type="transmembrane region" description="Helical" evidence="1">
    <location>
        <begin position="97"/>
        <end position="115"/>
    </location>
</feature>
<dbReference type="GO" id="GO:0022857">
    <property type="term" value="F:transmembrane transporter activity"/>
    <property type="evidence" value="ECO:0007669"/>
    <property type="project" value="UniProtKB-UniRule"/>
</dbReference>
<comment type="function">
    <text evidence="1">Involved in the import of queuosine (Q) precursors, required for Q precursor salvage.</text>
</comment>
<gene>
    <name evidence="2" type="primary">yhhQ</name>
    <name evidence="2" type="ORF">CUZ56_00860</name>
</gene>
<proteinExistence type="inferred from homology"/>
<organism evidence="2 3">
    <name type="scientific">Saezia sanguinis</name>
    <dbReference type="NCBI Taxonomy" id="1965230"/>
    <lineage>
        <taxon>Bacteria</taxon>
        <taxon>Pseudomonadati</taxon>
        <taxon>Pseudomonadota</taxon>
        <taxon>Betaproteobacteria</taxon>
        <taxon>Burkholderiales</taxon>
        <taxon>Saeziaceae</taxon>
        <taxon>Saezia</taxon>
    </lineage>
</organism>
<feature type="transmembrane region" description="Helical" evidence="1">
    <location>
        <begin position="75"/>
        <end position="91"/>
    </location>
</feature>
<dbReference type="GO" id="GO:0005886">
    <property type="term" value="C:plasma membrane"/>
    <property type="evidence" value="ECO:0007669"/>
    <property type="project" value="UniProtKB-SubCell"/>
</dbReference>
<dbReference type="Proteomes" id="UP000286947">
    <property type="component" value="Unassembled WGS sequence"/>
</dbReference>
<evidence type="ECO:0000313" key="2">
    <source>
        <dbReference type="EMBL" id="RUS66923.1"/>
    </source>
</evidence>
<dbReference type="Pfam" id="PF02592">
    <property type="entry name" value="Vut_1"/>
    <property type="match status" value="1"/>
</dbReference>
<keyword evidence="1" id="KW-0812">Transmembrane</keyword>
<keyword evidence="3" id="KW-1185">Reference proteome</keyword>
<dbReference type="EMBL" id="PQSP01000002">
    <property type="protein sequence ID" value="RUS66923.1"/>
    <property type="molecule type" value="Genomic_DNA"/>
</dbReference>
<feature type="transmembrane region" description="Helical" evidence="1">
    <location>
        <begin position="127"/>
        <end position="153"/>
    </location>
</feature>
<keyword evidence="1" id="KW-1003">Cell membrane</keyword>
<sequence>MMEKKVFSATDDLVLSWRQLLLPIGAMAAVIILSNVLVQFVINDWLTWGAFSYPLVFLVTDLTNRAIGSRNARRVVFVGFAVAVVVSLYLAPWRIAVASGAAFIFSQLMDILVFNRWRQASWWKAPFFGSTVATVVDTLVFFSIAFAGTHMNWFMLAAGDMSVKWLMAVMLLAPYKVLLPYLFSYYKRAFN</sequence>
<comment type="subcellular location">
    <subcellularLocation>
        <location evidence="1">Cell inner membrane</location>
        <topology evidence="1">Multi-pass membrane protein</topology>
    </subcellularLocation>
</comment>
<keyword evidence="1" id="KW-1133">Transmembrane helix</keyword>
<protein>
    <recommendedName>
        <fullName evidence="1">Probable queuosine precursor transporter</fullName>
        <shortName evidence="1">Q precursor transporter</shortName>
    </recommendedName>
</protein>
<dbReference type="InterPro" id="IPR003744">
    <property type="entry name" value="YhhQ"/>
</dbReference>
<evidence type="ECO:0000313" key="3">
    <source>
        <dbReference type="Proteomes" id="UP000286947"/>
    </source>
</evidence>
<dbReference type="AlphaFoldDB" id="A0A433SDU7"/>
<accession>A0A433SDU7</accession>
<dbReference type="PANTHER" id="PTHR34300:SF1">
    <property type="entry name" value="QUEUOSINE PRECURSOR TRANSPORTER"/>
    <property type="match status" value="1"/>
</dbReference>
<reference evidence="2 3" key="1">
    <citation type="submission" date="2018-01" db="EMBL/GenBank/DDBJ databases">
        <title>Saezia sanguinis gen. nov., sp. nov., in the order Burkholderiales isolated from human blood.</title>
        <authorList>
            <person name="Medina-Pascual M.J."/>
            <person name="Valdezate S."/>
            <person name="Monzon S."/>
            <person name="Cuesta I."/>
            <person name="Carrasco G."/>
            <person name="Villalon P."/>
            <person name="Saez-Nieto J.A."/>
        </authorList>
    </citation>
    <scope>NUCLEOTIDE SEQUENCE [LARGE SCALE GENOMIC DNA]</scope>
    <source>
        <strain evidence="2 3">CNM695-12</strain>
    </source>
</reference>
<feature type="transmembrane region" description="Helical" evidence="1">
    <location>
        <begin position="45"/>
        <end position="63"/>
    </location>
</feature>
<feature type="transmembrane region" description="Helical" evidence="1">
    <location>
        <begin position="165"/>
        <end position="186"/>
    </location>
</feature>
<dbReference type="HAMAP" id="MF_02088">
    <property type="entry name" value="Q_prec_transport"/>
    <property type="match status" value="1"/>
</dbReference>
<feature type="transmembrane region" description="Helical" evidence="1">
    <location>
        <begin position="20"/>
        <end position="39"/>
    </location>
</feature>
<comment type="caution">
    <text evidence="2">The sequence shown here is derived from an EMBL/GenBank/DDBJ whole genome shotgun (WGS) entry which is preliminary data.</text>
</comment>
<keyword evidence="1" id="KW-0813">Transport</keyword>
<evidence type="ECO:0000256" key="1">
    <source>
        <dbReference type="HAMAP-Rule" id="MF_02088"/>
    </source>
</evidence>